<dbReference type="PANTHER" id="PTHR46248:SF4">
    <property type="entry name" value="OS01G0147800 PROTEIN"/>
    <property type="match status" value="1"/>
</dbReference>
<dbReference type="EMBL" id="JAVYJV010000009">
    <property type="protein sequence ID" value="KAK4363626.1"/>
    <property type="molecule type" value="Genomic_DNA"/>
</dbReference>
<evidence type="ECO:0000256" key="1">
    <source>
        <dbReference type="SAM" id="MobiDB-lite"/>
    </source>
</evidence>
<gene>
    <name evidence="2" type="ORF">RND71_018867</name>
</gene>
<dbReference type="AlphaFoldDB" id="A0AAE1VHA2"/>
<comment type="caution">
    <text evidence="2">The sequence shown here is derived from an EMBL/GenBank/DDBJ whole genome shotgun (WGS) entry which is preliminary data.</text>
</comment>
<proteinExistence type="predicted"/>
<accession>A0AAE1VHA2</accession>
<name>A0AAE1VHA2_9SOLA</name>
<feature type="compositionally biased region" description="Polar residues" evidence="1">
    <location>
        <begin position="139"/>
        <end position="151"/>
    </location>
</feature>
<sequence>MCQQAGRLGRDGGRVSGSSRVCFLFQVETSAKIPKISPANLLRPLEKNKLFLSISFIQCYARPKFLSLAKVEHLLEEVVMAEEEIVWLERKVDVLKLKLYREKELAGRWEMLQLKQMHQHQQHQRLISKPLLPPRPDRSQNYQQLRKQYRI</sequence>
<organism evidence="2 3">
    <name type="scientific">Anisodus tanguticus</name>
    <dbReference type="NCBI Taxonomy" id="243964"/>
    <lineage>
        <taxon>Eukaryota</taxon>
        <taxon>Viridiplantae</taxon>
        <taxon>Streptophyta</taxon>
        <taxon>Embryophyta</taxon>
        <taxon>Tracheophyta</taxon>
        <taxon>Spermatophyta</taxon>
        <taxon>Magnoliopsida</taxon>
        <taxon>eudicotyledons</taxon>
        <taxon>Gunneridae</taxon>
        <taxon>Pentapetalae</taxon>
        <taxon>asterids</taxon>
        <taxon>lamiids</taxon>
        <taxon>Solanales</taxon>
        <taxon>Solanaceae</taxon>
        <taxon>Solanoideae</taxon>
        <taxon>Hyoscyameae</taxon>
        <taxon>Anisodus</taxon>
    </lineage>
</organism>
<feature type="region of interest" description="Disordered" evidence="1">
    <location>
        <begin position="125"/>
        <end position="151"/>
    </location>
</feature>
<protein>
    <submittedName>
        <fullName evidence="2">Uncharacterized protein</fullName>
    </submittedName>
</protein>
<dbReference type="PANTHER" id="PTHR46248">
    <property type="entry name" value="EXPRESSED PROTEIN"/>
    <property type="match status" value="1"/>
</dbReference>
<dbReference type="Proteomes" id="UP001291623">
    <property type="component" value="Unassembled WGS sequence"/>
</dbReference>
<evidence type="ECO:0000313" key="2">
    <source>
        <dbReference type="EMBL" id="KAK4363626.1"/>
    </source>
</evidence>
<keyword evidence="3" id="KW-1185">Reference proteome</keyword>
<evidence type="ECO:0000313" key="3">
    <source>
        <dbReference type="Proteomes" id="UP001291623"/>
    </source>
</evidence>
<reference evidence="2" key="1">
    <citation type="submission" date="2023-12" db="EMBL/GenBank/DDBJ databases">
        <title>Genome assembly of Anisodus tanguticus.</title>
        <authorList>
            <person name="Wang Y.-J."/>
        </authorList>
    </citation>
    <scope>NUCLEOTIDE SEQUENCE</scope>
    <source>
        <strain evidence="2">KB-2021</strain>
        <tissue evidence="2">Leaf</tissue>
    </source>
</reference>